<proteinExistence type="predicted"/>
<name>A0A4Y8QAB6_9BACL</name>
<dbReference type="InterPro" id="IPR031009">
    <property type="entry name" value="Tcm_partner"/>
</dbReference>
<evidence type="ECO:0000313" key="1">
    <source>
        <dbReference type="EMBL" id="TFE91844.1"/>
    </source>
</evidence>
<accession>A0A4Y8QAB6</accession>
<dbReference type="NCBIfam" id="TIGR04474">
    <property type="entry name" value="tcm_partner"/>
    <property type="match status" value="1"/>
</dbReference>
<dbReference type="AlphaFoldDB" id="A0A4Y8QAB6"/>
<reference evidence="1 2" key="1">
    <citation type="submission" date="2017-03" db="EMBL/GenBank/DDBJ databases">
        <title>Isolation of Levoglucosan Utilizing Bacteria.</title>
        <authorList>
            <person name="Arya A.S."/>
        </authorList>
    </citation>
    <scope>NUCLEOTIDE SEQUENCE [LARGE SCALE GENOMIC DNA]</scope>
    <source>
        <strain evidence="1 2">MEC069</strain>
    </source>
</reference>
<evidence type="ECO:0008006" key="3">
    <source>
        <dbReference type="Google" id="ProtNLM"/>
    </source>
</evidence>
<evidence type="ECO:0000313" key="2">
    <source>
        <dbReference type="Proteomes" id="UP000298246"/>
    </source>
</evidence>
<comment type="caution">
    <text evidence="1">The sequence shown here is derived from an EMBL/GenBank/DDBJ whole genome shotgun (WGS) entry which is preliminary data.</text>
</comment>
<dbReference type="Proteomes" id="UP000298246">
    <property type="component" value="Unassembled WGS sequence"/>
</dbReference>
<sequence>MIIEVIALSDIKNKSHFDKKDIQTHLKHILLEDYLKNWSQVFANASIGSKIKRVNFVDGFAGRGYFDDGNIGSPQIAMNRLLNFQNFLQNEYGNDLKFNIYNVEYDSGYFQELNNIKNQSRLSHQIKNYLGKFEDHLDTLITSTKGSPSLYFIDPFGYKGVLMENMQKIIEQPSHEILINVMSYSIVRNVTIQSNEKELCKFFGVDTLPPDIPEYLKLASKDPSSSKQHFGNLLKLEDNIIEFYKKQIKKGQPGTYTLSKRIHSQINNNIYFHLVFVTRNRKGLIEMKKSMVEFEKKRKQAEDHYIIQNKLGGYIFNNDLFSDDIQQFSYEYRDFVGDFIDNFNKIPTTYATIIDFYLQNTPLPFKSEEDNKSIYDFSKKLFSNNIYIRSTNKAFMNTKHDAENNIIHSNLPLAYLDQLFDDKDDGGQLELF</sequence>
<dbReference type="EMBL" id="MYFO01000001">
    <property type="protein sequence ID" value="TFE91844.1"/>
    <property type="molecule type" value="Genomic_DNA"/>
</dbReference>
<keyword evidence="2" id="KW-1185">Reference proteome</keyword>
<organism evidence="1 2">
    <name type="scientific">Paenibacillus athensensis</name>
    <dbReference type="NCBI Taxonomy" id="1967502"/>
    <lineage>
        <taxon>Bacteria</taxon>
        <taxon>Bacillati</taxon>
        <taxon>Bacillota</taxon>
        <taxon>Bacilli</taxon>
        <taxon>Bacillales</taxon>
        <taxon>Paenibacillaceae</taxon>
        <taxon>Paenibacillus</taxon>
    </lineage>
</organism>
<protein>
    <recommendedName>
        <fullName evidence="3">Three-Cys-motif partner protein TcmP</fullName>
    </recommendedName>
</protein>
<gene>
    <name evidence="1" type="ORF">B5M42_00975</name>
</gene>
<dbReference type="OrthoDB" id="275124at2"/>